<dbReference type="InterPro" id="IPR017941">
    <property type="entry name" value="Rieske_2Fe-2S"/>
</dbReference>
<dbReference type="EMBL" id="CACVAP010000061">
    <property type="protein sequence ID" value="CAA6811156.1"/>
    <property type="molecule type" value="Genomic_DNA"/>
</dbReference>
<sequence length="244" mass="26680">MERRGFLKLSGTTAAAIVVAPSLITETLRAEDGSLYETYDKVMLKDADGKPLKSANLVKEENYVFNFPHVATPCILVQLDGPADKTATLKADDGTEYIFKGGSGKDGSIVAYSAICPHQLTHPQPDTTFFQYVPTGTKTLAYDKAVGGVFVCSSHLSAFTPKDGGRRVTGPATEALTQIVLEIDENDVIWAVGALGPNKFHEYLKAFKGEFKKYYGNKRKAKKLVKTEAKVTTLKNFSKDIQQF</sequence>
<proteinExistence type="predicted"/>
<dbReference type="PROSITE" id="PS51296">
    <property type="entry name" value="RIESKE"/>
    <property type="match status" value="1"/>
</dbReference>
<reference evidence="7" key="1">
    <citation type="submission" date="2020-01" db="EMBL/GenBank/DDBJ databases">
        <authorList>
            <person name="Meier V. D."/>
            <person name="Meier V D."/>
        </authorList>
    </citation>
    <scope>NUCLEOTIDE SEQUENCE</scope>
    <source>
        <strain evidence="7">HLG_WM_MAG_06</strain>
    </source>
</reference>
<dbReference type="SUPFAM" id="SSF50022">
    <property type="entry name" value="ISP domain"/>
    <property type="match status" value="1"/>
</dbReference>
<dbReference type="InterPro" id="IPR019546">
    <property type="entry name" value="TAT_signal_bac_arc"/>
</dbReference>
<evidence type="ECO:0000256" key="2">
    <source>
        <dbReference type="ARBA" id="ARBA00022714"/>
    </source>
</evidence>
<organism evidence="7">
    <name type="scientific">uncultured Sulfurovum sp</name>
    <dbReference type="NCBI Taxonomy" id="269237"/>
    <lineage>
        <taxon>Bacteria</taxon>
        <taxon>Pseudomonadati</taxon>
        <taxon>Campylobacterota</taxon>
        <taxon>Epsilonproteobacteria</taxon>
        <taxon>Campylobacterales</taxon>
        <taxon>Sulfurovaceae</taxon>
        <taxon>Sulfurovum</taxon>
        <taxon>environmental samples</taxon>
    </lineage>
</organism>
<name>A0A6S6T8D2_9BACT</name>
<keyword evidence="2" id="KW-0001">2Fe-2S</keyword>
<evidence type="ECO:0000256" key="3">
    <source>
        <dbReference type="ARBA" id="ARBA00022723"/>
    </source>
</evidence>
<keyword evidence="5" id="KW-0411">Iron-sulfur</keyword>
<dbReference type="GO" id="GO:0051537">
    <property type="term" value="F:2 iron, 2 sulfur cluster binding"/>
    <property type="evidence" value="ECO:0007669"/>
    <property type="project" value="UniProtKB-KW"/>
</dbReference>
<dbReference type="InterPro" id="IPR036922">
    <property type="entry name" value="Rieske_2Fe-2S_sf"/>
</dbReference>
<feature type="domain" description="Rieske" evidence="6">
    <location>
        <begin position="104"/>
        <end position="190"/>
    </location>
</feature>
<dbReference type="Pfam" id="PF00355">
    <property type="entry name" value="Rieske"/>
    <property type="match status" value="1"/>
</dbReference>
<dbReference type="NCBIfam" id="TIGR01409">
    <property type="entry name" value="TAT_signal_seq"/>
    <property type="match status" value="1"/>
</dbReference>
<evidence type="ECO:0000259" key="6">
    <source>
        <dbReference type="PROSITE" id="PS51296"/>
    </source>
</evidence>
<keyword evidence="3" id="KW-0479">Metal-binding</keyword>
<accession>A0A6S6T8D2</accession>
<evidence type="ECO:0000256" key="5">
    <source>
        <dbReference type="ARBA" id="ARBA00023014"/>
    </source>
</evidence>
<dbReference type="GO" id="GO:0046872">
    <property type="term" value="F:metal ion binding"/>
    <property type="evidence" value="ECO:0007669"/>
    <property type="project" value="UniProtKB-KW"/>
</dbReference>
<evidence type="ECO:0000256" key="4">
    <source>
        <dbReference type="ARBA" id="ARBA00023004"/>
    </source>
</evidence>
<gene>
    <name evidence="7" type="ORF">HELGO_WM5272</name>
</gene>
<keyword evidence="1" id="KW-0500">Molybdenum</keyword>
<dbReference type="Gene3D" id="2.102.10.10">
    <property type="entry name" value="Rieske [2Fe-2S] iron-sulphur domain"/>
    <property type="match status" value="1"/>
</dbReference>
<evidence type="ECO:0000256" key="1">
    <source>
        <dbReference type="ARBA" id="ARBA00022505"/>
    </source>
</evidence>
<protein>
    <submittedName>
        <fullName evidence="7">Sulfur oxidation protein</fullName>
    </submittedName>
</protein>
<evidence type="ECO:0000313" key="7">
    <source>
        <dbReference type="EMBL" id="CAA6811156.1"/>
    </source>
</evidence>
<keyword evidence="4" id="KW-0408">Iron</keyword>
<dbReference type="AlphaFoldDB" id="A0A6S6T8D2"/>